<gene>
    <name evidence="2" type="ORF">NAT50_05870</name>
</gene>
<proteinExistence type="predicted"/>
<dbReference type="Proteomes" id="UP001317191">
    <property type="component" value="Unassembled WGS sequence"/>
</dbReference>
<reference evidence="2 3" key="1">
    <citation type="submission" date="2022-05" db="EMBL/GenBank/DDBJ databases">
        <title>Flavobacterium sp., isolated from activated sludge.</title>
        <authorList>
            <person name="Ran Q."/>
        </authorList>
    </citation>
    <scope>NUCLEOTIDE SEQUENCE [LARGE SCALE GENOMIC DNA]</scope>
    <source>
        <strain evidence="2 3">HXWNR70</strain>
    </source>
</reference>
<dbReference type="RefSeq" id="WP_250592285.1">
    <property type="nucleotide sequence ID" value="NZ_JAMLJM010000003.1"/>
</dbReference>
<comment type="caution">
    <text evidence="2">The sequence shown here is derived from an EMBL/GenBank/DDBJ whole genome shotgun (WGS) entry which is preliminary data.</text>
</comment>
<feature type="transmembrane region" description="Helical" evidence="1">
    <location>
        <begin position="72"/>
        <end position="92"/>
    </location>
</feature>
<protein>
    <submittedName>
        <fullName evidence="2">Uncharacterized protein</fullName>
    </submittedName>
</protein>
<evidence type="ECO:0000256" key="1">
    <source>
        <dbReference type="SAM" id="Phobius"/>
    </source>
</evidence>
<keyword evidence="1" id="KW-0812">Transmembrane</keyword>
<keyword evidence="1" id="KW-1133">Transmembrane helix</keyword>
<keyword evidence="3" id="KW-1185">Reference proteome</keyword>
<accession>A0ABT0TND4</accession>
<sequence>MKTLKKIPISTAIALVSFGIGTLLFLSYMITSNRELVLIGFFYTYLAVILNSFVLLYLIYQLFAKTNKEDTVIRILILISNIPIAYFYFIIVENKFNSLQPF</sequence>
<feature type="transmembrane region" description="Helical" evidence="1">
    <location>
        <begin position="36"/>
        <end position="60"/>
    </location>
</feature>
<evidence type="ECO:0000313" key="3">
    <source>
        <dbReference type="Proteomes" id="UP001317191"/>
    </source>
</evidence>
<organism evidence="2 3">
    <name type="scientific">Flavobacterium luminosum</name>
    <dbReference type="NCBI Taxonomy" id="2949086"/>
    <lineage>
        <taxon>Bacteria</taxon>
        <taxon>Pseudomonadati</taxon>
        <taxon>Bacteroidota</taxon>
        <taxon>Flavobacteriia</taxon>
        <taxon>Flavobacteriales</taxon>
        <taxon>Flavobacteriaceae</taxon>
        <taxon>Flavobacterium</taxon>
    </lineage>
</organism>
<evidence type="ECO:0000313" key="2">
    <source>
        <dbReference type="EMBL" id="MCL9808885.1"/>
    </source>
</evidence>
<feature type="transmembrane region" description="Helical" evidence="1">
    <location>
        <begin position="12"/>
        <end position="30"/>
    </location>
</feature>
<dbReference type="EMBL" id="JAMLJM010000003">
    <property type="protein sequence ID" value="MCL9808885.1"/>
    <property type="molecule type" value="Genomic_DNA"/>
</dbReference>
<keyword evidence="1" id="KW-0472">Membrane</keyword>
<name>A0ABT0TND4_9FLAO</name>